<organism evidence="1 2">
    <name type="scientific">Nitrosospira lacus</name>
    <dbReference type="NCBI Taxonomy" id="1288494"/>
    <lineage>
        <taxon>Bacteria</taxon>
        <taxon>Pseudomonadati</taxon>
        <taxon>Pseudomonadota</taxon>
        <taxon>Betaproteobacteria</taxon>
        <taxon>Nitrosomonadales</taxon>
        <taxon>Nitrosomonadaceae</taxon>
        <taxon>Nitrosospira</taxon>
    </lineage>
</organism>
<dbReference type="Proteomes" id="UP000012179">
    <property type="component" value="Chromosome"/>
</dbReference>
<sequence length="59" mass="6760">MPRAGSPFPVVVGFFILFPDASQETLWPAVRSDNTLQITEHLLLDKYSYFLYSIINIIN</sequence>
<name>A0A1W6SQK2_9PROT</name>
<dbReference type="KEGG" id="nlc:EBAPG3_15045"/>
<keyword evidence="2" id="KW-1185">Reference proteome</keyword>
<gene>
    <name evidence="1" type="ORF">EBAPG3_010115</name>
</gene>
<proteinExistence type="predicted"/>
<dbReference type="AlphaFoldDB" id="A0A1W6SQK2"/>
<accession>A0A1W6SQK2</accession>
<protein>
    <submittedName>
        <fullName evidence="1">Uncharacterized protein</fullName>
    </submittedName>
</protein>
<evidence type="ECO:0000313" key="2">
    <source>
        <dbReference type="Proteomes" id="UP000012179"/>
    </source>
</evidence>
<dbReference type="EMBL" id="CP021106">
    <property type="protein sequence ID" value="ARO88098.1"/>
    <property type="molecule type" value="Genomic_DNA"/>
</dbReference>
<evidence type="ECO:0000313" key="1">
    <source>
        <dbReference type="EMBL" id="ARO88098.1"/>
    </source>
</evidence>
<reference evidence="1 2" key="1">
    <citation type="journal article" date="2015" name="Int. J. Syst. Evol. Microbiol.">
        <title>Nitrosospira lacus sp. nov., a psychrotolerant, ammonia-oxidizing bacterium from sandy lake sediment.</title>
        <authorList>
            <person name="Urakawa H."/>
            <person name="Garcia J.C."/>
            <person name="Nielsen J.L."/>
            <person name="Le V.Q."/>
            <person name="Kozlowski J.A."/>
            <person name="Stein L.Y."/>
            <person name="Lim C.K."/>
            <person name="Pommerening-Roser A."/>
            <person name="Martens-Habbena W."/>
            <person name="Stahl D.A."/>
            <person name="Klotz M.G."/>
        </authorList>
    </citation>
    <scope>NUCLEOTIDE SEQUENCE [LARGE SCALE GENOMIC DNA]</scope>
    <source>
        <strain evidence="1 2">APG3</strain>
    </source>
</reference>